<dbReference type="AlphaFoldDB" id="A0A848L975"/>
<dbReference type="Proteomes" id="UP000518300">
    <property type="component" value="Unassembled WGS sequence"/>
</dbReference>
<reference evidence="2 3" key="1">
    <citation type="submission" date="2020-04" db="EMBL/GenBank/DDBJ databases">
        <title>Draft genome of Pyxidicoccus fallax type strain.</title>
        <authorList>
            <person name="Whitworth D.E."/>
        </authorList>
    </citation>
    <scope>NUCLEOTIDE SEQUENCE [LARGE SCALE GENOMIC DNA]</scope>
    <source>
        <strain evidence="2 3">DSM 14698</strain>
    </source>
</reference>
<sequence length="152" mass="16269">MGALLGLGLLLLGPGFWSGRFTETQPPSFLAGWLVQDVEAGPGVSGPRVLTRRPSRQPSWTRLHGVGFDTWAAPGQAPSLGSRASWCAARGRGGFSPDGFAEHRWSRLRWDVPDTALARRVRHPVAPVSPRSGLADQPPLITRPLRGPPAPG</sequence>
<evidence type="ECO:0000313" key="3">
    <source>
        <dbReference type="Proteomes" id="UP000518300"/>
    </source>
</evidence>
<evidence type="ECO:0000313" key="2">
    <source>
        <dbReference type="EMBL" id="NMO15560.1"/>
    </source>
</evidence>
<organism evidence="2 3">
    <name type="scientific">Pyxidicoccus fallax</name>
    <dbReference type="NCBI Taxonomy" id="394095"/>
    <lineage>
        <taxon>Bacteria</taxon>
        <taxon>Pseudomonadati</taxon>
        <taxon>Myxococcota</taxon>
        <taxon>Myxococcia</taxon>
        <taxon>Myxococcales</taxon>
        <taxon>Cystobacterineae</taxon>
        <taxon>Myxococcaceae</taxon>
        <taxon>Pyxidicoccus</taxon>
    </lineage>
</organism>
<evidence type="ECO:0000256" key="1">
    <source>
        <dbReference type="SAM" id="MobiDB-lite"/>
    </source>
</evidence>
<name>A0A848L975_9BACT</name>
<proteinExistence type="predicted"/>
<dbReference type="RefSeq" id="WP_169344853.1">
    <property type="nucleotide sequence ID" value="NZ_JABBJJ010000042.1"/>
</dbReference>
<feature type="region of interest" description="Disordered" evidence="1">
    <location>
        <begin position="123"/>
        <end position="152"/>
    </location>
</feature>
<accession>A0A848L975</accession>
<gene>
    <name evidence="2" type="ORF">HG543_11950</name>
</gene>
<protein>
    <submittedName>
        <fullName evidence="2">Uncharacterized protein</fullName>
    </submittedName>
</protein>
<comment type="caution">
    <text evidence="2">The sequence shown here is derived from an EMBL/GenBank/DDBJ whole genome shotgun (WGS) entry which is preliminary data.</text>
</comment>
<keyword evidence="3" id="KW-1185">Reference proteome</keyword>
<dbReference type="EMBL" id="JABBJJ010000042">
    <property type="protein sequence ID" value="NMO15560.1"/>
    <property type="molecule type" value="Genomic_DNA"/>
</dbReference>